<name>A0A699IJ80_TANCI</name>
<organism evidence="2">
    <name type="scientific">Tanacetum cinerariifolium</name>
    <name type="common">Dalmatian daisy</name>
    <name type="synonym">Chrysanthemum cinerariifolium</name>
    <dbReference type="NCBI Taxonomy" id="118510"/>
    <lineage>
        <taxon>Eukaryota</taxon>
        <taxon>Viridiplantae</taxon>
        <taxon>Streptophyta</taxon>
        <taxon>Embryophyta</taxon>
        <taxon>Tracheophyta</taxon>
        <taxon>Spermatophyta</taxon>
        <taxon>Magnoliopsida</taxon>
        <taxon>eudicotyledons</taxon>
        <taxon>Gunneridae</taxon>
        <taxon>Pentapetalae</taxon>
        <taxon>asterids</taxon>
        <taxon>campanulids</taxon>
        <taxon>Asterales</taxon>
        <taxon>Asteraceae</taxon>
        <taxon>Asteroideae</taxon>
        <taxon>Anthemideae</taxon>
        <taxon>Anthemidinae</taxon>
        <taxon>Tanacetum</taxon>
    </lineage>
</organism>
<evidence type="ECO:0000256" key="1">
    <source>
        <dbReference type="SAM" id="MobiDB-lite"/>
    </source>
</evidence>
<dbReference type="AlphaFoldDB" id="A0A699IJ80"/>
<comment type="caution">
    <text evidence="2">The sequence shown here is derived from an EMBL/GenBank/DDBJ whole genome shotgun (WGS) entry which is preliminary data.</text>
</comment>
<feature type="region of interest" description="Disordered" evidence="1">
    <location>
        <begin position="1"/>
        <end position="81"/>
    </location>
</feature>
<gene>
    <name evidence="2" type="ORF">Tci_525238</name>
</gene>
<sequence length="238" mass="26724">MDDVPVLEPNQHDDVPVEHEPVLVDEDEDPKEDEFKEEEDPQEEEDDMEVDIEKDENEPELTYPYEEMDPLNPPSPASDMEKGTVAMEKMDEKLGNAEGDVECKKLKKELEEARIIPPKSTPMTQATIRRMIKDNVDAAIAAKRARHANVGNDARASGPVKGYDATPAAHCEPNALDRNKATDDCRVLSNRRSSTNGARIVELKGKDCAQNVKNQSTVGQYQHKIRSPQQKPDHRAIF</sequence>
<feature type="compositionally biased region" description="Acidic residues" evidence="1">
    <location>
        <begin position="23"/>
        <end position="59"/>
    </location>
</feature>
<accession>A0A699IJ80</accession>
<evidence type="ECO:0000313" key="2">
    <source>
        <dbReference type="EMBL" id="GEZ53265.1"/>
    </source>
</evidence>
<feature type="compositionally biased region" description="Basic and acidic residues" evidence="1">
    <location>
        <begin position="10"/>
        <end position="22"/>
    </location>
</feature>
<protein>
    <submittedName>
        <fullName evidence="2">Uncharacterized protein</fullName>
    </submittedName>
</protein>
<reference evidence="2" key="1">
    <citation type="journal article" date="2019" name="Sci. Rep.">
        <title>Draft genome of Tanacetum cinerariifolium, the natural source of mosquito coil.</title>
        <authorList>
            <person name="Yamashiro T."/>
            <person name="Shiraishi A."/>
            <person name="Satake H."/>
            <person name="Nakayama K."/>
        </authorList>
    </citation>
    <scope>NUCLEOTIDE SEQUENCE</scope>
</reference>
<dbReference type="EMBL" id="BKCJ010290499">
    <property type="protein sequence ID" value="GEZ53265.1"/>
    <property type="molecule type" value="Genomic_DNA"/>
</dbReference>
<proteinExistence type="predicted"/>